<keyword evidence="1" id="KW-1133">Transmembrane helix</keyword>
<evidence type="ECO:0000313" key="3">
    <source>
        <dbReference type="Proteomes" id="UP000009168"/>
    </source>
</evidence>
<dbReference type="AlphaFoldDB" id="W7XHZ3"/>
<proteinExistence type="predicted"/>
<evidence type="ECO:0000313" key="2">
    <source>
        <dbReference type="EMBL" id="EWS72839.1"/>
    </source>
</evidence>
<name>W7XHZ3_TETTS</name>
<dbReference type="EMBL" id="GG662557">
    <property type="protein sequence ID" value="EWS72839.1"/>
    <property type="molecule type" value="Genomic_DNA"/>
</dbReference>
<gene>
    <name evidence="2" type="ORF">TTHERM_000858140</name>
</gene>
<feature type="transmembrane region" description="Helical" evidence="1">
    <location>
        <begin position="12"/>
        <end position="35"/>
    </location>
</feature>
<dbReference type="RefSeq" id="XP_012654630.1">
    <property type="nucleotide sequence ID" value="XM_012799176.1"/>
</dbReference>
<reference evidence="3" key="1">
    <citation type="journal article" date="2006" name="PLoS Biol.">
        <title>Macronuclear genome sequence of the ciliate Tetrahymena thermophila, a model eukaryote.</title>
        <authorList>
            <person name="Eisen J.A."/>
            <person name="Coyne R.S."/>
            <person name="Wu M."/>
            <person name="Wu D."/>
            <person name="Thiagarajan M."/>
            <person name="Wortman J.R."/>
            <person name="Badger J.H."/>
            <person name="Ren Q."/>
            <person name="Amedeo P."/>
            <person name="Jones K.M."/>
            <person name="Tallon L.J."/>
            <person name="Delcher A.L."/>
            <person name="Salzberg S.L."/>
            <person name="Silva J.C."/>
            <person name="Haas B.J."/>
            <person name="Majoros W.H."/>
            <person name="Farzad M."/>
            <person name="Carlton J.M."/>
            <person name="Smith R.K. Jr."/>
            <person name="Garg J."/>
            <person name="Pearlman R.E."/>
            <person name="Karrer K.M."/>
            <person name="Sun L."/>
            <person name="Manning G."/>
            <person name="Elde N.C."/>
            <person name="Turkewitz A.P."/>
            <person name="Asai D.J."/>
            <person name="Wilkes D.E."/>
            <person name="Wang Y."/>
            <person name="Cai H."/>
            <person name="Collins K."/>
            <person name="Stewart B.A."/>
            <person name="Lee S.R."/>
            <person name="Wilamowska K."/>
            <person name="Weinberg Z."/>
            <person name="Ruzzo W.L."/>
            <person name="Wloga D."/>
            <person name="Gaertig J."/>
            <person name="Frankel J."/>
            <person name="Tsao C.-C."/>
            <person name="Gorovsky M.A."/>
            <person name="Keeling P.J."/>
            <person name="Waller R.F."/>
            <person name="Patron N.J."/>
            <person name="Cherry J.M."/>
            <person name="Stover N.A."/>
            <person name="Krieger C.J."/>
            <person name="del Toro C."/>
            <person name="Ryder H.F."/>
            <person name="Williamson S.C."/>
            <person name="Barbeau R.A."/>
            <person name="Hamilton E.P."/>
            <person name="Orias E."/>
        </authorList>
    </citation>
    <scope>NUCLEOTIDE SEQUENCE [LARGE SCALE GENOMIC DNA]</scope>
    <source>
        <strain evidence="3">SB210</strain>
    </source>
</reference>
<evidence type="ECO:0000256" key="1">
    <source>
        <dbReference type="SAM" id="Phobius"/>
    </source>
</evidence>
<dbReference type="Proteomes" id="UP000009168">
    <property type="component" value="Unassembled WGS sequence"/>
</dbReference>
<keyword evidence="3" id="KW-1185">Reference proteome</keyword>
<sequence>MKFIIQKQIFKVLIHTKTVLKIKLLIILNIFIYVFKNKNLMKEGFEPSPFRNRAQIYRLRPLGHFISHELQRRISEIVKMITKQNLKKQEYYNEIIYENVCLSVKEESKIIKKKLIANLYIFDQNYKIYQFIKNKNLMKEGFEPSPFRNRAQIYRLRPLGHFIQHNQVDQNCNNQNSSISNEFKLINYQISIVDQIKDKI</sequence>
<dbReference type="InParanoid" id="W7XHZ3"/>
<organism evidence="2 3">
    <name type="scientific">Tetrahymena thermophila (strain SB210)</name>
    <dbReference type="NCBI Taxonomy" id="312017"/>
    <lineage>
        <taxon>Eukaryota</taxon>
        <taxon>Sar</taxon>
        <taxon>Alveolata</taxon>
        <taxon>Ciliophora</taxon>
        <taxon>Intramacronucleata</taxon>
        <taxon>Oligohymenophorea</taxon>
        <taxon>Hymenostomatida</taxon>
        <taxon>Tetrahymenina</taxon>
        <taxon>Tetrahymenidae</taxon>
        <taxon>Tetrahymena</taxon>
    </lineage>
</organism>
<accession>W7XHZ3</accession>
<dbReference type="GeneID" id="24440946"/>
<keyword evidence="1 2" id="KW-0812">Transmembrane</keyword>
<protein>
    <submittedName>
        <fullName evidence="2">Transmembrane protein, putative</fullName>
    </submittedName>
</protein>
<keyword evidence="1" id="KW-0472">Membrane</keyword>
<dbReference type="KEGG" id="tet:TTHERM_000858140"/>